<dbReference type="RefSeq" id="WP_201663216.1">
    <property type="nucleotide sequence ID" value="NZ_JAEQNC010000015.1"/>
</dbReference>
<evidence type="ECO:0000259" key="2">
    <source>
        <dbReference type="Pfam" id="PF20239"/>
    </source>
</evidence>
<feature type="domain" description="DUF6596" evidence="2">
    <location>
        <begin position="189"/>
        <end position="288"/>
    </location>
</feature>
<evidence type="ECO:0000313" key="3">
    <source>
        <dbReference type="EMBL" id="MBL0374665.1"/>
    </source>
</evidence>
<dbReference type="InterPro" id="IPR007627">
    <property type="entry name" value="RNA_pol_sigma70_r2"/>
</dbReference>
<proteinExistence type="predicted"/>
<dbReference type="SUPFAM" id="SSF88946">
    <property type="entry name" value="Sigma2 domain of RNA polymerase sigma factors"/>
    <property type="match status" value="1"/>
</dbReference>
<keyword evidence="4" id="KW-1185">Reference proteome</keyword>
<dbReference type="InterPro" id="IPR046531">
    <property type="entry name" value="DUF6596"/>
</dbReference>
<dbReference type="GO" id="GO:0006352">
    <property type="term" value="P:DNA-templated transcription initiation"/>
    <property type="evidence" value="ECO:0007669"/>
    <property type="project" value="InterPro"/>
</dbReference>
<gene>
    <name evidence="3" type="ORF">JJB09_21870</name>
</gene>
<organism evidence="3 4">
    <name type="scientific">Rhizobium setariae</name>
    <dbReference type="NCBI Taxonomy" id="2801340"/>
    <lineage>
        <taxon>Bacteria</taxon>
        <taxon>Pseudomonadati</taxon>
        <taxon>Pseudomonadota</taxon>
        <taxon>Alphaproteobacteria</taxon>
        <taxon>Hyphomicrobiales</taxon>
        <taxon>Rhizobiaceae</taxon>
        <taxon>Rhizobium/Agrobacterium group</taxon>
        <taxon>Rhizobium</taxon>
    </lineage>
</organism>
<dbReference type="PANTHER" id="PTHR47756">
    <property type="entry name" value="BLL6612 PROTEIN-RELATED"/>
    <property type="match status" value="1"/>
</dbReference>
<dbReference type="InterPro" id="IPR013324">
    <property type="entry name" value="RNA_pol_sigma_r3/r4-like"/>
</dbReference>
<dbReference type="AlphaFoldDB" id="A0A936YQ48"/>
<feature type="domain" description="RNA polymerase sigma-70 region 2" evidence="1">
    <location>
        <begin position="35"/>
        <end position="84"/>
    </location>
</feature>
<dbReference type="EMBL" id="JAEQNC010000015">
    <property type="protein sequence ID" value="MBL0374665.1"/>
    <property type="molecule type" value="Genomic_DNA"/>
</dbReference>
<sequence>MNRRAIEAGSVPAAIEAIARADGGRLLSHLVGDIRDFQLAEDSLQDALESALIHWGRNGLPASPQGWLMQTARRKAIDRLRRASNFRVKSVEIAQLIELENQSDEEVYMGPIADERLKLIFICCHPALDRKTCVALTLRSVCGLKTEEIADAYLDGHDAMAQRLVRARHKITKAGIAYEVPEPDGWAERLESVLAVIYLTFNEGYASGSEAHIRANLCEEAIRLGRLLKDLCPWEAEVEGLLALMLLHHARRVARLGPSGEIVSLEDQKRKLWDRVLIDEGAALVDMALRRGRAGPYQLQAAIIALHSEAPSFGETDWQQIAALYRALATTAENPVFELNRIVAISYAESAERALSMLGPLAQALAQYQPFHAVRADLLVRTGGHEEARAAYKSAIALSQSNAEKLFLAAKMQALG</sequence>
<dbReference type="SUPFAM" id="SSF88659">
    <property type="entry name" value="Sigma3 and sigma4 domains of RNA polymerase sigma factors"/>
    <property type="match status" value="1"/>
</dbReference>
<evidence type="ECO:0000259" key="1">
    <source>
        <dbReference type="Pfam" id="PF04542"/>
    </source>
</evidence>
<dbReference type="PANTHER" id="PTHR47756:SF2">
    <property type="entry name" value="BLL6612 PROTEIN"/>
    <property type="match status" value="1"/>
</dbReference>
<dbReference type="Gene3D" id="1.10.1740.10">
    <property type="match status" value="1"/>
</dbReference>
<comment type="caution">
    <text evidence="3">The sequence shown here is derived from an EMBL/GenBank/DDBJ whole genome shotgun (WGS) entry which is preliminary data.</text>
</comment>
<dbReference type="InterPro" id="IPR013325">
    <property type="entry name" value="RNA_pol_sigma_r2"/>
</dbReference>
<accession>A0A936YQ48</accession>
<dbReference type="Proteomes" id="UP000633219">
    <property type="component" value="Unassembled WGS sequence"/>
</dbReference>
<evidence type="ECO:0000313" key="4">
    <source>
        <dbReference type="Proteomes" id="UP000633219"/>
    </source>
</evidence>
<dbReference type="Pfam" id="PF20239">
    <property type="entry name" value="DUF6596"/>
    <property type="match status" value="1"/>
</dbReference>
<protein>
    <submittedName>
        <fullName evidence="3">RNA polymerase subunit sigma-24</fullName>
    </submittedName>
</protein>
<dbReference type="GO" id="GO:0003700">
    <property type="term" value="F:DNA-binding transcription factor activity"/>
    <property type="evidence" value="ECO:0007669"/>
    <property type="project" value="InterPro"/>
</dbReference>
<dbReference type="Pfam" id="PF04542">
    <property type="entry name" value="Sigma70_r2"/>
    <property type="match status" value="1"/>
</dbReference>
<reference evidence="3" key="1">
    <citation type="submission" date="2021-01" db="EMBL/GenBank/DDBJ databases">
        <title>Rhizobium sp. strain KVB221 16S ribosomal RNA gene Genome sequencing and assembly.</title>
        <authorList>
            <person name="Kang M."/>
        </authorList>
    </citation>
    <scope>NUCLEOTIDE SEQUENCE</scope>
    <source>
        <strain evidence="3">KVB221</strain>
    </source>
</reference>
<name>A0A936YQ48_9HYPH</name>